<dbReference type="KEGG" id="nfr:ERS450000_05065"/>
<keyword evidence="1" id="KW-0472">Membrane</keyword>
<protein>
    <submittedName>
        <fullName evidence="2">Uncharacterized protein</fullName>
    </submittedName>
</protein>
<organism evidence="2 3">
    <name type="scientific">Nocardia farcinica</name>
    <dbReference type="NCBI Taxonomy" id="37329"/>
    <lineage>
        <taxon>Bacteria</taxon>
        <taxon>Bacillati</taxon>
        <taxon>Actinomycetota</taxon>
        <taxon>Actinomycetes</taxon>
        <taxon>Mycobacteriales</taxon>
        <taxon>Nocardiaceae</taxon>
        <taxon>Nocardia</taxon>
    </lineage>
</organism>
<gene>
    <name evidence="2" type="ORF">ERS450000_05065</name>
</gene>
<feature type="transmembrane region" description="Helical" evidence="1">
    <location>
        <begin position="26"/>
        <end position="47"/>
    </location>
</feature>
<evidence type="ECO:0000256" key="1">
    <source>
        <dbReference type="SAM" id="Phobius"/>
    </source>
</evidence>
<reference evidence="3" key="1">
    <citation type="submission" date="2015-03" db="EMBL/GenBank/DDBJ databases">
        <authorList>
            <consortium name="Pathogen Informatics"/>
        </authorList>
    </citation>
    <scope>NUCLEOTIDE SEQUENCE [LARGE SCALE GENOMIC DNA]</scope>
    <source>
        <strain evidence="3">NCTC11134</strain>
        <plasmid evidence="3">2</plasmid>
    </source>
</reference>
<geneLocation type="plasmid" evidence="2">
    <name>2</name>
</geneLocation>
<evidence type="ECO:0000313" key="2">
    <source>
        <dbReference type="EMBL" id="CRY82619.1"/>
    </source>
</evidence>
<dbReference type="Proteomes" id="UP000057820">
    <property type="component" value="Plasmid 2"/>
</dbReference>
<keyword evidence="2" id="KW-0614">Plasmid</keyword>
<feature type="transmembrane region" description="Helical" evidence="1">
    <location>
        <begin position="59"/>
        <end position="81"/>
    </location>
</feature>
<evidence type="ECO:0000313" key="3">
    <source>
        <dbReference type="Proteomes" id="UP000057820"/>
    </source>
</evidence>
<name>A0A0H5P5N1_NOCFR</name>
<keyword evidence="1" id="KW-0812">Transmembrane</keyword>
<feature type="transmembrane region" description="Helical" evidence="1">
    <location>
        <begin position="147"/>
        <end position="172"/>
    </location>
</feature>
<accession>A0A0H5P5N1</accession>
<sequence>MPESKMKFEAPLLPWPAEWKTKKPQAIALLGVLLFGAASIVFIPFSIEAAANGDTFRILYGIAGVFMCLTFVAIGMPRVWVRRKGLPRAMVVGETVKGNRGLRLLYLSSWKIVLFLWLIACVAFLGLRGLSFLFSMNDDADSAGRQSINLGGFAIALVAAVVAVFLLLLTFLGRGPRRGWITLDDVGISQVAGNTSRAISWESIGGISAHLINNSHAVRITPAIGAKFQVATGRSLLGRWQQGFLEQAMDVPVWVLGMDPALFLHLTRFYWQHPEARHELGTDATVDRIRRGDLLD</sequence>
<keyword evidence="1" id="KW-1133">Transmembrane helix</keyword>
<dbReference type="AlphaFoldDB" id="A0A0H5P5N1"/>
<proteinExistence type="predicted"/>
<feature type="transmembrane region" description="Helical" evidence="1">
    <location>
        <begin position="102"/>
        <end position="127"/>
    </location>
</feature>
<dbReference type="EMBL" id="LN868939">
    <property type="protein sequence ID" value="CRY82619.1"/>
    <property type="molecule type" value="Genomic_DNA"/>
</dbReference>